<dbReference type="RefSeq" id="WP_187718078.1">
    <property type="nucleotide sequence ID" value="NZ_JACTAH010000002.1"/>
</dbReference>
<keyword evidence="1" id="KW-0802">TPR repeat</keyword>
<evidence type="ECO:0000259" key="2">
    <source>
        <dbReference type="Pfam" id="PF00535"/>
    </source>
</evidence>
<dbReference type="PANTHER" id="PTHR43685">
    <property type="entry name" value="GLYCOSYLTRANSFERASE"/>
    <property type="match status" value="1"/>
</dbReference>
<dbReference type="PROSITE" id="PS50005">
    <property type="entry name" value="TPR"/>
    <property type="match status" value="1"/>
</dbReference>
<dbReference type="Proteomes" id="UP000603602">
    <property type="component" value="Unassembled WGS sequence"/>
</dbReference>
<evidence type="ECO:0000313" key="3">
    <source>
        <dbReference type="EMBL" id="MBD8503225.1"/>
    </source>
</evidence>
<comment type="caution">
    <text evidence="3">The sequence shown here is derived from an EMBL/GenBank/DDBJ whole genome shotgun (WGS) entry which is preliminary data.</text>
</comment>
<dbReference type="Pfam" id="PF00535">
    <property type="entry name" value="Glycos_transf_2"/>
    <property type="match status" value="1"/>
</dbReference>
<evidence type="ECO:0000313" key="4">
    <source>
        <dbReference type="Proteomes" id="UP000603602"/>
    </source>
</evidence>
<feature type="repeat" description="TPR" evidence="1">
    <location>
        <begin position="260"/>
        <end position="293"/>
    </location>
</feature>
<sequence>MDTSAQHPQPSVAITVIIPAYNYAHYLPRALDSVFRQSFPPVRIVVVDDGSTDDTPAVLEHYLAKAPAAPELLTFRQINQGPSAARNHGIRQAIGDYIVFLDADDALLPDALHQLASAITAFQEPAMVFGGRYAVGEDGHRTVRPAYVLSGERERDFAAYVEGRFRISNGTAAIARQVFERISYPEDLRNNEDMVVDALILANHACRSITTPVAEIHAHPGRLRNAVSDRLDNALELTERIFDPEQMPVDLMRFKAPFLARRYLSRFRSFYRAGDRRRALDNFMHALRIEPRQALKPDYLLKALACVLRRSHTSES</sequence>
<dbReference type="InterPro" id="IPR019734">
    <property type="entry name" value="TPR_rpt"/>
</dbReference>
<organism evidence="3 4">
    <name type="scientific">Thauera sedimentorum</name>
    <dbReference type="NCBI Taxonomy" id="2767595"/>
    <lineage>
        <taxon>Bacteria</taxon>
        <taxon>Pseudomonadati</taxon>
        <taxon>Pseudomonadota</taxon>
        <taxon>Betaproteobacteria</taxon>
        <taxon>Rhodocyclales</taxon>
        <taxon>Zoogloeaceae</taxon>
        <taxon>Thauera</taxon>
    </lineage>
</organism>
<dbReference type="EMBL" id="JACYTO010000002">
    <property type="protein sequence ID" value="MBD8503225.1"/>
    <property type="molecule type" value="Genomic_DNA"/>
</dbReference>
<reference evidence="4" key="1">
    <citation type="submission" date="2023-07" db="EMBL/GenBank/DDBJ databases">
        <title>Thauera sp. CAU 1555 isolated from sand of Yaerae Beach.</title>
        <authorList>
            <person name="Kim W."/>
        </authorList>
    </citation>
    <scope>NUCLEOTIDE SEQUENCE [LARGE SCALE GENOMIC DNA]</scope>
    <source>
        <strain evidence="4">CAU 1555</strain>
    </source>
</reference>
<dbReference type="PANTHER" id="PTHR43685:SF2">
    <property type="entry name" value="GLYCOSYLTRANSFERASE 2-LIKE DOMAIN-CONTAINING PROTEIN"/>
    <property type="match status" value="1"/>
</dbReference>
<name>A0ABR9BCJ1_9RHOO</name>
<evidence type="ECO:0000256" key="1">
    <source>
        <dbReference type="PROSITE-ProRule" id="PRU00339"/>
    </source>
</evidence>
<keyword evidence="4" id="KW-1185">Reference proteome</keyword>
<dbReference type="InterPro" id="IPR029044">
    <property type="entry name" value="Nucleotide-diphossugar_trans"/>
</dbReference>
<dbReference type="SUPFAM" id="SSF53448">
    <property type="entry name" value="Nucleotide-diphospho-sugar transferases"/>
    <property type="match status" value="1"/>
</dbReference>
<dbReference type="InterPro" id="IPR050834">
    <property type="entry name" value="Glycosyltransf_2"/>
</dbReference>
<feature type="domain" description="Glycosyltransferase 2-like" evidence="2">
    <location>
        <begin position="15"/>
        <end position="180"/>
    </location>
</feature>
<dbReference type="Gene3D" id="3.90.550.10">
    <property type="entry name" value="Spore Coat Polysaccharide Biosynthesis Protein SpsA, Chain A"/>
    <property type="match status" value="1"/>
</dbReference>
<dbReference type="InterPro" id="IPR001173">
    <property type="entry name" value="Glyco_trans_2-like"/>
</dbReference>
<accession>A0ABR9BCJ1</accession>
<gene>
    <name evidence="3" type="ORF">IFO67_10070</name>
</gene>
<dbReference type="CDD" id="cd00761">
    <property type="entry name" value="Glyco_tranf_GTA_type"/>
    <property type="match status" value="1"/>
</dbReference>
<protein>
    <submittedName>
        <fullName evidence="3">Glycosyltransferase family 2 protein</fullName>
    </submittedName>
</protein>
<proteinExistence type="predicted"/>